<reference evidence="1 2" key="1">
    <citation type="submission" date="2016-10" db="EMBL/GenBank/DDBJ databases">
        <authorList>
            <person name="Varghese N."/>
            <person name="Submissions S."/>
        </authorList>
    </citation>
    <scope>NUCLEOTIDE SEQUENCE [LARGE SCALE GENOMIC DNA]</scope>
    <source>
        <strain evidence="1 2">CGMCC 1.3527</strain>
    </source>
</reference>
<evidence type="ECO:0000313" key="1">
    <source>
        <dbReference type="EMBL" id="SDF19472.1"/>
    </source>
</evidence>
<proteinExistence type="predicted"/>
<organism evidence="1 2">
    <name type="scientific">Halorubrum xinjiangense</name>
    <dbReference type="NCBI Taxonomy" id="261291"/>
    <lineage>
        <taxon>Archaea</taxon>
        <taxon>Methanobacteriati</taxon>
        <taxon>Methanobacteriota</taxon>
        <taxon>Stenosarchaea group</taxon>
        <taxon>Halobacteria</taxon>
        <taxon>Halobacteriales</taxon>
        <taxon>Haloferacaceae</taxon>
        <taxon>Halorubrum</taxon>
    </lineage>
</organism>
<keyword evidence="2" id="KW-1185">Reference proteome</keyword>
<dbReference type="Proteomes" id="UP000324020">
    <property type="component" value="Unassembled WGS sequence"/>
</dbReference>
<name>A0A1G7J3A1_9EURY</name>
<dbReference type="AlphaFoldDB" id="A0A1G7J3A1"/>
<protein>
    <submittedName>
        <fullName evidence="1">Uncharacterized protein</fullName>
    </submittedName>
</protein>
<dbReference type="RefSeq" id="WP_149797803.1">
    <property type="nucleotide sequence ID" value="NZ_FNBO01000002.1"/>
</dbReference>
<gene>
    <name evidence="1" type="ORF">SAMN04488067_102285</name>
</gene>
<sequence>MTRGYERSLSSTGVYFDWAYFQTGPSSLSDPIDFSCRLDIKSEDSWDIPIGYEISSSENINIHQFHNKTVKDGSIEDLPQVDKSLEQVSVETSWQLSLPSHITNRLSQVRTDRQTTFGDHSSLVRDLIIPLEQHLAIITEYHGHNYWGDQWAKEVEGNRPFAIGDYIQFFDTEASKQLEAYDIIQNKIDTAVVGSQPVTQLRNALNHGRDPGVTSNRDEVISEDQFEDIYADVTALMEALSYDTPVIGEVESTFGDSYRVQLHWENILKRTWISCDKELKEGEMYYLPQSGIGEQTQKVESGDIIPCEEERATSFLHDDS</sequence>
<accession>A0A1G7J3A1</accession>
<evidence type="ECO:0000313" key="2">
    <source>
        <dbReference type="Proteomes" id="UP000324020"/>
    </source>
</evidence>
<dbReference type="OrthoDB" id="382979at2157"/>
<dbReference type="EMBL" id="FNBO01000002">
    <property type="protein sequence ID" value="SDF19472.1"/>
    <property type="molecule type" value="Genomic_DNA"/>
</dbReference>